<dbReference type="InterPro" id="IPR027417">
    <property type="entry name" value="P-loop_NTPase"/>
</dbReference>
<organism evidence="4 5">
    <name type="scientific">Chenopodium quinoa</name>
    <name type="common">Quinoa</name>
    <dbReference type="NCBI Taxonomy" id="63459"/>
    <lineage>
        <taxon>Eukaryota</taxon>
        <taxon>Viridiplantae</taxon>
        <taxon>Streptophyta</taxon>
        <taxon>Embryophyta</taxon>
        <taxon>Tracheophyta</taxon>
        <taxon>Spermatophyta</taxon>
        <taxon>Magnoliopsida</taxon>
        <taxon>eudicotyledons</taxon>
        <taxon>Gunneridae</taxon>
        <taxon>Pentapetalae</taxon>
        <taxon>Caryophyllales</taxon>
        <taxon>Chenopodiaceae</taxon>
        <taxon>Chenopodioideae</taxon>
        <taxon>Atripliceae</taxon>
        <taxon>Chenopodium</taxon>
    </lineage>
</organism>
<evidence type="ECO:0000313" key="5">
    <source>
        <dbReference type="Proteomes" id="UP000596660"/>
    </source>
</evidence>
<evidence type="ECO:0000259" key="3">
    <source>
        <dbReference type="Pfam" id="PF14214"/>
    </source>
</evidence>
<sequence>MFDEYNPLAQAFRVARNRFESNNQEAVKLRLIGGRETDGRTYNLPTASEVAALIIGDVGSSVGESDIIVETKSGQLQRLNELHPSYLPLQYPLLFPYGEDGYRLGIQLRDSTSINRKRKKLTMREFFAFRIHEREDEVFTILWSRKLFQQLCVDGFTMIESERMCYIRTHQKQLRVDKYKNLKEVPRQNTNSSSTGKPMILPSSFTGCARYNAETYKDAMAICKWYISPCEAVWRILGYDIHYRTPSVERLSFHLPDEQSIVFEDDEPLEDVMNKSGINSSIFLKWIDCNKKSHKARNLTYCEFPTEFVWHKKGRKEWRERDQRYSIGRIYYVSPGSGELYYLSSLLNIVKGPTCYEDIRTVNGVLYSAFKEACYALGLLEDDKEYIDGSMSRPEFVYEQIWKFLADDVLFRQRSILQITDLMLSEEQLKDHTLALIENLLQSNGRSLSQFPPMPLPDHDLVSHGLNKLIQGELCYDRTSMDLEHKRLSSCLTDEQKGVYDEIMNALAGDEGGVFFLYGYGGTGKTFMWKTLSAAIRSQG</sequence>
<feature type="domain" description="DNA helicase Pif1-like DEAD-box helicase" evidence="2">
    <location>
        <begin position="491"/>
        <end position="539"/>
    </location>
</feature>
<dbReference type="GO" id="GO:0016787">
    <property type="term" value="F:hydrolase activity"/>
    <property type="evidence" value="ECO:0007669"/>
    <property type="project" value="UniProtKB-KW"/>
</dbReference>
<dbReference type="Gene3D" id="3.40.50.300">
    <property type="entry name" value="P-loop containing nucleotide triphosphate hydrolases"/>
    <property type="match status" value="1"/>
</dbReference>
<comment type="similarity">
    <text evidence="1">Belongs to the helicase family.</text>
</comment>
<comment type="cofactor">
    <cofactor evidence="1">
        <name>Mg(2+)</name>
        <dbReference type="ChEBI" id="CHEBI:18420"/>
    </cofactor>
</comment>
<proteinExistence type="inferred from homology"/>
<evidence type="ECO:0000256" key="1">
    <source>
        <dbReference type="RuleBase" id="RU363044"/>
    </source>
</evidence>
<feature type="domain" description="Helitron helicase-like" evidence="3">
    <location>
        <begin position="126"/>
        <end position="226"/>
    </location>
</feature>
<keyword evidence="1" id="KW-0347">Helicase</keyword>
<dbReference type="GO" id="GO:0043139">
    <property type="term" value="F:5'-3' DNA helicase activity"/>
    <property type="evidence" value="ECO:0007669"/>
    <property type="project" value="UniProtKB-EC"/>
</dbReference>
<dbReference type="Gramene" id="AUR62034922-RA">
    <property type="protein sequence ID" value="AUR62034922-RA:cds"/>
    <property type="gene ID" value="AUR62034922"/>
</dbReference>
<dbReference type="EnsemblPlants" id="AUR62034922-RA">
    <property type="protein sequence ID" value="AUR62034922-RA:cds"/>
    <property type="gene ID" value="AUR62034922"/>
</dbReference>
<dbReference type="GO" id="GO:0006310">
    <property type="term" value="P:DNA recombination"/>
    <property type="evidence" value="ECO:0007669"/>
    <property type="project" value="UniProtKB-KW"/>
</dbReference>
<keyword evidence="1" id="KW-0067">ATP-binding</keyword>
<accession>A0A803MTD1</accession>
<dbReference type="InterPro" id="IPR025476">
    <property type="entry name" value="Helitron_helicase-like"/>
</dbReference>
<dbReference type="Proteomes" id="UP000596660">
    <property type="component" value="Unplaced"/>
</dbReference>
<keyword evidence="1" id="KW-0234">DNA repair</keyword>
<protein>
    <recommendedName>
        <fullName evidence="1">ATP-dependent DNA helicase</fullName>
        <ecNumber evidence="1">5.6.2.3</ecNumber>
    </recommendedName>
</protein>
<dbReference type="PANTHER" id="PTHR45786:SF66">
    <property type="entry name" value="HOOK MOTIF PROTEIN, PUTATIVE-RELATED"/>
    <property type="match status" value="1"/>
</dbReference>
<dbReference type="GO" id="GO:0000723">
    <property type="term" value="P:telomere maintenance"/>
    <property type="evidence" value="ECO:0007669"/>
    <property type="project" value="InterPro"/>
</dbReference>
<dbReference type="EC" id="5.6.2.3" evidence="1"/>
<comment type="catalytic activity">
    <reaction evidence="1">
        <text>ATP + H2O = ADP + phosphate + H(+)</text>
        <dbReference type="Rhea" id="RHEA:13065"/>
        <dbReference type="ChEBI" id="CHEBI:15377"/>
        <dbReference type="ChEBI" id="CHEBI:15378"/>
        <dbReference type="ChEBI" id="CHEBI:30616"/>
        <dbReference type="ChEBI" id="CHEBI:43474"/>
        <dbReference type="ChEBI" id="CHEBI:456216"/>
        <dbReference type="EC" id="5.6.2.3"/>
    </reaction>
</comment>
<dbReference type="AlphaFoldDB" id="A0A803MTD1"/>
<keyword evidence="1" id="KW-0233">DNA recombination</keyword>
<dbReference type="Pfam" id="PF05970">
    <property type="entry name" value="PIF1"/>
    <property type="match status" value="1"/>
</dbReference>
<dbReference type="GO" id="GO:0006281">
    <property type="term" value="P:DNA repair"/>
    <property type="evidence" value="ECO:0007669"/>
    <property type="project" value="UniProtKB-KW"/>
</dbReference>
<reference evidence="4" key="2">
    <citation type="submission" date="2021-03" db="UniProtKB">
        <authorList>
            <consortium name="EnsemblPlants"/>
        </authorList>
    </citation>
    <scope>IDENTIFICATION</scope>
</reference>
<reference evidence="4" key="1">
    <citation type="journal article" date="2017" name="Nature">
        <title>The genome of Chenopodium quinoa.</title>
        <authorList>
            <person name="Jarvis D.E."/>
            <person name="Ho Y.S."/>
            <person name="Lightfoot D.J."/>
            <person name="Schmoeckel S.M."/>
            <person name="Li B."/>
            <person name="Borm T.J.A."/>
            <person name="Ohyanagi H."/>
            <person name="Mineta K."/>
            <person name="Michell C.T."/>
            <person name="Saber N."/>
            <person name="Kharbatia N.M."/>
            <person name="Rupper R.R."/>
            <person name="Sharp A.R."/>
            <person name="Dally N."/>
            <person name="Boughton B.A."/>
            <person name="Woo Y.H."/>
            <person name="Gao G."/>
            <person name="Schijlen E.G.W.M."/>
            <person name="Guo X."/>
            <person name="Momin A.A."/>
            <person name="Negrao S."/>
            <person name="Al-Babili S."/>
            <person name="Gehring C."/>
            <person name="Roessner U."/>
            <person name="Jung C."/>
            <person name="Murphy K."/>
            <person name="Arold S.T."/>
            <person name="Gojobori T."/>
            <person name="van der Linden C.G."/>
            <person name="van Loo E.N."/>
            <person name="Jellen E.N."/>
            <person name="Maughan P.J."/>
            <person name="Tester M."/>
        </authorList>
    </citation>
    <scope>NUCLEOTIDE SEQUENCE [LARGE SCALE GENOMIC DNA]</scope>
    <source>
        <strain evidence="4">cv. PI 614886</strain>
    </source>
</reference>
<keyword evidence="1" id="KW-0547">Nucleotide-binding</keyword>
<keyword evidence="1" id="KW-0227">DNA damage</keyword>
<dbReference type="Pfam" id="PF14214">
    <property type="entry name" value="Helitron_like_N"/>
    <property type="match status" value="1"/>
</dbReference>
<dbReference type="InterPro" id="IPR010285">
    <property type="entry name" value="DNA_helicase_pif1-like_DEAD"/>
</dbReference>
<evidence type="ECO:0000313" key="4">
    <source>
        <dbReference type="EnsemblPlants" id="AUR62034922-RA:cds"/>
    </source>
</evidence>
<keyword evidence="5" id="KW-1185">Reference proteome</keyword>
<dbReference type="PANTHER" id="PTHR45786">
    <property type="entry name" value="DNA BINDING PROTEIN-LIKE"/>
    <property type="match status" value="1"/>
</dbReference>
<dbReference type="SUPFAM" id="SSF52540">
    <property type="entry name" value="P-loop containing nucleoside triphosphate hydrolases"/>
    <property type="match status" value="1"/>
</dbReference>
<keyword evidence="1" id="KW-0378">Hydrolase</keyword>
<evidence type="ECO:0000259" key="2">
    <source>
        <dbReference type="Pfam" id="PF05970"/>
    </source>
</evidence>
<dbReference type="OMA" id="FTMIESE"/>
<name>A0A803MTD1_CHEQI</name>
<dbReference type="GO" id="GO:0005524">
    <property type="term" value="F:ATP binding"/>
    <property type="evidence" value="ECO:0007669"/>
    <property type="project" value="UniProtKB-KW"/>
</dbReference>